<proteinExistence type="predicted"/>
<comment type="caution">
    <text evidence="1">The sequence shown here is derived from an EMBL/GenBank/DDBJ whole genome shotgun (WGS) entry which is preliminary data.</text>
</comment>
<reference evidence="1 2" key="1">
    <citation type="submission" date="2020-08" db="EMBL/GenBank/DDBJ databases">
        <title>Genomic Encyclopedia of Type Strains, Phase IV (KMG-IV): sequencing the most valuable type-strain genomes for metagenomic binning, comparative biology and taxonomic classification.</title>
        <authorList>
            <person name="Goeker M."/>
        </authorList>
    </citation>
    <scope>NUCLEOTIDE SEQUENCE [LARGE SCALE GENOMIC DNA]</scope>
    <source>
        <strain evidence="1 2">DSM 103570</strain>
    </source>
</reference>
<keyword evidence="2" id="KW-1185">Reference proteome</keyword>
<sequence>MTVEIEIRQAIVEELQRQAENSDGQLKVTTTDNRVTINGPVDLDDLVMVVLGSVAGGP</sequence>
<accession>A0A7W6MR66</accession>
<dbReference type="RefSeq" id="WP_183210310.1">
    <property type="nucleotide sequence ID" value="NZ_JAAAMM010000005.1"/>
</dbReference>
<evidence type="ECO:0000313" key="1">
    <source>
        <dbReference type="EMBL" id="MBB4004727.1"/>
    </source>
</evidence>
<evidence type="ECO:0000313" key="2">
    <source>
        <dbReference type="Proteomes" id="UP000588647"/>
    </source>
</evidence>
<dbReference type="EMBL" id="JACIEM010000005">
    <property type="protein sequence ID" value="MBB4004727.1"/>
    <property type="molecule type" value="Genomic_DNA"/>
</dbReference>
<name>A0A7W6MR66_9HYPH</name>
<protein>
    <submittedName>
        <fullName evidence="1">Osmotically-inducible protein OsmY</fullName>
    </submittedName>
</protein>
<dbReference type="Proteomes" id="UP000588647">
    <property type="component" value="Unassembled WGS sequence"/>
</dbReference>
<gene>
    <name evidence="1" type="ORF">GGR03_003822</name>
</gene>
<dbReference type="AlphaFoldDB" id="A0A7W6MR66"/>
<organism evidence="1 2">
    <name type="scientific">Aurantimonas endophytica</name>
    <dbReference type="NCBI Taxonomy" id="1522175"/>
    <lineage>
        <taxon>Bacteria</taxon>
        <taxon>Pseudomonadati</taxon>
        <taxon>Pseudomonadota</taxon>
        <taxon>Alphaproteobacteria</taxon>
        <taxon>Hyphomicrobiales</taxon>
        <taxon>Aurantimonadaceae</taxon>
        <taxon>Aurantimonas</taxon>
    </lineage>
</organism>